<accession>A0ACC2LQN2</accession>
<organism evidence="1 2">
    <name type="scientific">Persea americana</name>
    <name type="common">Avocado</name>
    <dbReference type="NCBI Taxonomy" id="3435"/>
    <lineage>
        <taxon>Eukaryota</taxon>
        <taxon>Viridiplantae</taxon>
        <taxon>Streptophyta</taxon>
        <taxon>Embryophyta</taxon>
        <taxon>Tracheophyta</taxon>
        <taxon>Spermatophyta</taxon>
        <taxon>Magnoliopsida</taxon>
        <taxon>Magnoliidae</taxon>
        <taxon>Laurales</taxon>
        <taxon>Lauraceae</taxon>
        <taxon>Persea</taxon>
    </lineage>
</organism>
<keyword evidence="2" id="KW-1185">Reference proteome</keyword>
<comment type="caution">
    <text evidence="1">The sequence shown here is derived from an EMBL/GenBank/DDBJ whole genome shotgun (WGS) entry which is preliminary data.</text>
</comment>
<sequence length="850" mass="97458">MVLISGVVSTLMGTLSSLLQQEFATAWGLKKELEKLESTLTTIQTVLKDAESKKGKNEELKNWLRKLKDAAYEADDMIDEFKIEALQWKAAGTLKKVHKFFSPSNALAFSIEMGHKIQEIRDKLDAIAAERSKFHLRDGGGGNRIENEERPVTDSFIIESGIYGREDEKEVIVKSLVSNMSEPENVSILPIVGIGGLGKTTLAQLAYNDERIMKHFEQRIWVCVSDSFELRRLMDAIIESVCGKVGGYVEQDPLQRRLRETLRGKRFLLVLDDVWSEDQDKWDRLKSILTCGGKGSTIIVTTRIDKVAWMTGTLPTFHLACLSDDDCWSLFKRRAFELGRREEHPNLVAIGKEIVKKCGGVPLAVKALGSMLCYKSEERDWLYVKDSEIWELSDDDSAILPALRLSYDHLPSHSRQCFAYCAIFPKDYEIEKEKLIHQWMGNGFIPSKRMMVLEDVGHEIFNDLVCRSFFQNVGKDEDGNITKCKMHDLVHDLAQFVMVDDSSILIFGKEERIPEKIRHFSYDRESTIPMSLYDSPTLWTFLTLHNYQRGIIAVSHHMSKFKHLRVLELTYASVRNLSPLIGNLKHLRYLNLSCSDILTVPETFTNLQNLQILNVNRCHSLCKLPKKMRKMNNLTHLDNAHNTALNCMPKRMGQLTQVQTLKIFIVGKKKGYRIGELHNLNLRGELNIEHLNCVRDAKDAEGAKLISKPHLCSLGLSWNYAVEDKMQENLDEVLEGLRPHPNLKQLLINNYHGLVFPSWMRDTTLQNLVRLSLINCKRSENLLPLGKLPSLKNLKIHEMDAIKFIGTGFYGDDETMKAFPSLKELEFVDMPNWEEWSRSEGRGYFPNFRY</sequence>
<evidence type="ECO:0000313" key="1">
    <source>
        <dbReference type="EMBL" id="KAJ8635354.1"/>
    </source>
</evidence>
<name>A0ACC2LQN2_PERAE</name>
<evidence type="ECO:0000313" key="2">
    <source>
        <dbReference type="Proteomes" id="UP001234297"/>
    </source>
</evidence>
<proteinExistence type="predicted"/>
<dbReference type="Proteomes" id="UP001234297">
    <property type="component" value="Chromosome 3"/>
</dbReference>
<protein>
    <submittedName>
        <fullName evidence="1">Uncharacterized protein</fullName>
    </submittedName>
</protein>
<dbReference type="EMBL" id="CM056811">
    <property type="protein sequence ID" value="KAJ8635354.1"/>
    <property type="molecule type" value="Genomic_DNA"/>
</dbReference>
<gene>
    <name evidence="1" type="ORF">MRB53_009621</name>
</gene>
<reference evidence="1 2" key="1">
    <citation type="journal article" date="2022" name="Hortic Res">
        <title>A haplotype resolved chromosomal level avocado genome allows analysis of novel avocado genes.</title>
        <authorList>
            <person name="Nath O."/>
            <person name="Fletcher S.J."/>
            <person name="Hayward A."/>
            <person name="Shaw L.M."/>
            <person name="Masouleh A.K."/>
            <person name="Furtado A."/>
            <person name="Henry R.J."/>
            <person name="Mitter N."/>
        </authorList>
    </citation>
    <scope>NUCLEOTIDE SEQUENCE [LARGE SCALE GENOMIC DNA]</scope>
    <source>
        <strain evidence="2">cv. Hass</strain>
    </source>
</reference>